<dbReference type="InterPro" id="IPR015526">
    <property type="entry name" value="Frizzled/SFRP"/>
</dbReference>
<dbReference type="PROSITE" id="PS50038">
    <property type="entry name" value="FZ"/>
    <property type="match status" value="1"/>
</dbReference>
<keyword evidence="6" id="KW-0812">Transmembrane</keyword>
<evidence type="ECO:0000313" key="8">
    <source>
        <dbReference type="EMBL" id="KAA0195859.1"/>
    </source>
</evidence>
<dbReference type="GO" id="GO:0042813">
    <property type="term" value="F:Wnt receptor activity"/>
    <property type="evidence" value="ECO:0007669"/>
    <property type="project" value="TreeGrafter"/>
</dbReference>
<dbReference type="Gene3D" id="1.20.1070.10">
    <property type="entry name" value="Rhodopsin 7-helix transmembrane proteins"/>
    <property type="match status" value="1"/>
</dbReference>
<dbReference type="SMART" id="SM01330">
    <property type="entry name" value="Frizzled"/>
    <property type="match status" value="1"/>
</dbReference>
<dbReference type="AlphaFoldDB" id="A0A8E0S0M5"/>
<dbReference type="EMBL" id="LUCM01003402">
    <property type="protein sequence ID" value="KAA0195859.1"/>
    <property type="molecule type" value="Genomic_DNA"/>
</dbReference>
<dbReference type="OrthoDB" id="10053709at2759"/>
<dbReference type="InterPro" id="IPR036790">
    <property type="entry name" value="Frizzled_dom_sf"/>
</dbReference>
<proteinExistence type="predicted"/>
<dbReference type="PRINTS" id="PR00489">
    <property type="entry name" value="FRIZZLED"/>
</dbReference>
<evidence type="ECO:0000256" key="5">
    <source>
        <dbReference type="SAM" id="MobiDB-lite"/>
    </source>
</evidence>
<keyword evidence="3" id="KW-0675">Receptor</keyword>
<evidence type="ECO:0000256" key="2">
    <source>
        <dbReference type="ARBA" id="ARBA00023157"/>
    </source>
</evidence>
<dbReference type="PANTHER" id="PTHR11309:SF126">
    <property type="entry name" value="FRIZZLED-2"/>
    <property type="match status" value="1"/>
</dbReference>
<feature type="non-terminal residue" evidence="8">
    <location>
        <position position="1"/>
    </location>
</feature>
<keyword evidence="1" id="KW-0217">Developmental protein</keyword>
<evidence type="ECO:0000256" key="4">
    <source>
        <dbReference type="PROSITE-ProRule" id="PRU00090"/>
    </source>
</evidence>
<dbReference type="Gene3D" id="1.10.2000.10">
    <property type="entry name" value="Frizzled cysteine-rich domain"/>
    <property type="match status" value="1"/>
</dbReference>
<evidence type="ECO:0000256" key="3">
    <source>
        <dbReference type="ARBA" id="ARBA00023170"/>
    </source>
</evidence>
<name>A0A8E0S0M5_9TREM</name>
<dbReference type="GO" id="GO:0005886">
    <property type="term" value="C:plasma membrane"/>
    <property type="evidence" value="ECO:0007669"/>
    <property type="project" value="TreeGrafter"/>
</dbReference>
<feature type="transmembrane region" description="Helical" evidence="6">
    <location>
        <begin position="83"/>
        <end position="103"/>
    </location>
</feature>
<evidence type="ECO:0000259" key="7">
    <source>
        <dbReference type="PROSITE" id="PS50038"/>
    </source>
</evidence>
<dbReference type="InterPro" id="IPR000539">
    <property type="entry name" value="Frizzled/Smoothened_7TM"/>
</dbReference>
<dbReference type="InterPro" id="IPR020067">
    <property type="entry name" value="Frizzled_dom"/>
</dbReference>
<dbReference type="GO" id="GO:0060070">
    <property type="term" value="P:canonical Wnt signaling pathway"/>
    <property type="evidence" value="ECO:0007669"/>
    <property type="project" value="TreeGrafter"/>
</dbReference>
<evidence type="ECO:0000256" key="1">
    <source>
        <dbReference type="ARBA" id="ARBA00022473"/>
    </source>
</evidence>
<feature type="region of interest" description="Disordered" evidence="5">
    <location>
        <begin position="251"/>
        <end position="275"/>
    </location>
</feature>
<evidence type="ECO:0000313" key="9">
    <source>
        <dbReference type="Proteomes" id="UP000728185"/>
    </source>
</evidence>
<gene>
    <name evidence="8" type="ORF">FBUS_00491</name>
</gene>
<dbReference type="GO" id="GO:0017147">
    <property type="term" value="F:Wnt-protein binding"/>
    <property type="evidence" value="ECO:0007669"/>
    <property type="project" value="TreeGrafter"/>
</dbReference>
<feature type="domain" description="FZ" evidence="7">
    <location>
        <begin position="1"/>
        <end position="75"/>
    </location>
</feature>
<accession>A0A8E0S0M5</accession>
<evidence type="ECO:0000256" key="6">
    <source>
        <dbReference type="SAM" id="Phobius"/>
    </source>
</evidence>
<comment type="caution">
    <text evidence="8">The sequence shown here is derived from an EMBL/GenBank/DDBJ whole genome shotgun (WGS) entry which is preliminary data.</text>
</comment>
<feature type="disulfide bond" evidence="4">
    <location>
        <begin position="34"/>
        <end position="58"/>
    </location>
</feature>
<dbReference type="Pfam" id="PF01392">
    <property type="entry name" value="Fz"/>
    <property type="match status" value="1"/>
</dbReference>
<feature type="transmembrane region" description="Helical" evidence="6">
    <location>
        <begin position="123"/>
        <end position="143"/>
    </location>
</feature>
<dbReference type="SMART" id="SM00063">
    <property type="entry name" value="FRI"/>
    <property type="match status" value="1"/>
</dbReference>
<dbReference type="Proteomes" id="UP000728185">
    <property type="component" value="Unassembled WGS sequence"/>
</dbReference>
<keyword evidence="9" id="KW-1185">Reference proteome</keyword>
<comment type="caution">
    <text evidence="4">Lacks conserved residue(s) required for the propagation of feature annotation.</text>
</comment>
<reference evidence="8" key="1">
    <citation type="submission" date="2019-05" db="EMBL/GenBank/DDBJ databases">
        <title>Annotation for the trematode Fasciolopsis buski.</title>
        <authorList>
            <person name="Choi Y.-J."/>
        </authorList>
    </citation>
    <scope>NUCLEOTIDE SEQUENCE</scope>
    <source>
        <strain evidence="8">HT</strain>
        <tissue evidence="8">Whole worm</tissue>
    </source>
</reference>
<dbReference type="SUPFAM" id="SSF63501">
    <property type="entry name" value="Frizzled cysteine-rich domain"/>
    <property type="match status" value="1"/>
</dbReference>
<sequence>INPSEDLRFLPCSIFAPTCIESYASFLTLCRSICERVKAGCTPIMQHYNFPWPDRMSCDQFPEYNNPDGVLCMERNLTKHLQLVFLFVGVIFLLAGFVALFRIRGALKLQRIGMNKTDRLETLMLRIGIFGALYTIPNVIALVCMGYELRNSHIWQLGQMRRCAYETTKAAVREHALNPLPEWILLRPDYIMFPVKHFMSLIIGVTSRFWIWSYKTLNSWRLLCRGRYCSAGVGRSSHSGTMQLLTTTTNAADPNFSSKQNPVPWSVLPSAASTR</sequence>
<organism evidence="8 9">
    <name type="scientific">Fasciolopsis buskii</name>
    <dbReference type="NCBI Taxonomy" id="27845"/>
    <lineage>
        <taxon>Eukaryota</taxon>
        <taxon>Metazoa</taxon>
        <taxon>Spiralia</taxon>
        <taxon>Lophotrochozoa</taxon>
        <taxon>Platyhelminthes</taxon>
        <taxon>Trematoda</taxon>
        <taxon>Digenea</taxon>
        <taxon>Plagiorchiida</taxon>
        <taxon>Echinostomata</taxon>
        <taxon>Echinostomatoidea</taxon>
        <taxon>Fasciolidae</taxon>
        <taxon>Fasciolopsis</taxon>
    </lineage>
</organism>
<keyword evidence="6" id="KW-1133">Transmembrane helix</keyword>
<keyword evidence="6" id="KW-0472">Membrane</keyword>
<protein>
    <submittedName>
        <fullName evidence="8">Frizzled-5</fullName>
    </submittedName>
</protein>
<dbReference type="GO" id="GO:0035567">
    <property type="term" value="P:non-canonical Wnt signaling pathway"/>
    <property type="evidence" value="ECO:0007669"/>
    <property type="project" value="TreeGrafter"/>
</dbReference>
<dbReference type="PANTHER" id="PTHR11309">
    <property type="entry name" value="FRIZZLED"/>
    <property type="match status" value="1"/>
</dbReference>
<feature type="transmembrane region" description="Helical" evidence="6">
    <location>
        <begin position="190"/>
        <end position="211"/>
    </location>
</feature>
<dbReference type="Pfam" id="PF01534">
    <property type="entry name" value="Frizzled"/>
    <property type="match status" value="1"/>
</dbReference>
<keyword evidence="2 4" id="KW-1015">Disulfide bond</keyword>
<feature type="compositionally biased region" description="Polar residues" evidence="5">
    <location>
        <begin position="251"/>
        <end position="263"/>
    </location>
</feature>